<comment type="function">
    <text evidence="1">Component of the general transcription and DNA repair factor IIH (TFIIH) core complex, which is involved in general and transcription-coupled nucleotide excision repair (NER) of damaged DNA and, when complexed to TFIIK, in RNA transcription by RNA polymerase II. In NER, TFIIH acts by opening DNA around the lesion to allow the excision of the damaged oligonucleotide and its replacement by a new DNA fragment. In transcription, TFIIH has an essential role in transcription initiation. When the pre-initiation complex (PIC) has been established, TFIIH is required for promoter opening and promoter escape. Phosphorylation of the C-terminal tail (CTD) of the largest subunit of RNA polymerase II by the kinase module TFIIK controls the initiation of transcription.</text>
</comment>
<evidence type="ECO:0000256" key="9">
    <source>
        <dbReference type="RuleBase" id="RU364024"/>
    </source>
</evidence>
<evidence type="ECO:0000313" key="11">
    <source>
        <dbReference type="EMBL" id="TGZ84132.1"/>
    </source>
</evidence>
<dbReference type="InterPro" id="IPR004598">
    <property type="entry name" value="TFIIH_p52/Tfb2"/>
</dbReference>
<accession>A0A4S2N4E3</accession>
<keyword evidence="6 9" id="KW-0804">Transcription</keyword>
<evidence type="ECO:0000256" key="2">
    <source>
        <dbReference type="ARBA" id="ARBA00004123"/>
    </source>
</evidence>
<keyword evidence="7 9" id="KW-0234">DNA repair</keyword>
<dbReference type="InParanoid" id="A0A4S2N4E3"/>
<keyword evidence="8 9" id="KW-0539">Nucleus</keyword>
<organism evidence="11 12">
    <name type="scientific">Ascodesmis nigricans</name>
    <dbReference type="NCBI Taxonomy" id="341454"/>
    <lineage>
        <taxon>Eukaryota</taxon>
        <taxon>Fungi</taxon>
        <taxon>Dikarya</taxon>
        <taxon>Ascomycota</taxon>
        <taxon>Pezizomycotina</taxon>
        <taxon>Pezizomycetes</taxon>
        <taxon>Pezizales</taxon>
        <taxon>Ascodesmidaceae</taxon>
        <taxon>Ascodesmis</taxon>
    </lineage>
</organism>
<dbReference type="NCBIfam" id="TIGR00625">
    <property type="entry name" value="tfb2"/>
    <property type="match status" value="1"/>
</dbReference>
<evidence type="ECO:0000256" key="1">
    <source>
        <dbReference type="ARBA" id="ARBA00002817"/>
    </source>
</evidence>
<dbReference type="STRING" id="341454.A0A4S2N4E3"/>
<dbReference type="GO" id="GO:0005675">
    <property type="term" value="C:transcription factor TFIIH holo complex"/>
    <property type="evidence" value="ECO:0007669"/>
    <property type="project" value="TreeGrafter"/>
</dbReference>
<keyword evidence="5 9" id="KW-0805">Transcription regulation</keyword>
<proteinExistence type="inferred from homology"/>
<reference evidence="11 12" key="1">
    <citation type="submission" date="2019-04" db="EMBL/GenBank/DDBJ databases">
        <title>Comparative genomics and transcriptomics to analyze fruiting body development in filamentous ascomycetes.</title>
        <authorList>
            <consortium name="DOE Joint Genome Institute"/>
            <person name="Lutkenhaus R."/>
            <person name="Traeger S."/>
            <person name="Breuer J."/>
            <person name="Kuo A."/>
            <person name="Lipzen A."/>
            <person name="Pangilinan J."/>
            <person name="Dilworth D."/>
            <person name="Sandor L."/>
            <person name="Poggeler S."/>
            <person name="Barry K."/>
            <person name="Grigoriev I.V."/>
            <person name="Nowrousian M."/>
        </authorList>
    </citation>
    <scope>NUCLEOTIDE SEQUENCE [LARGE SCALE GENOMIC DNA]</scope>
    <source>
        <strain evidence="11 12">CBS 389.68</strain>
    </source>
</reference>
<dbReference type="GO" id="GO:0000439">
    <property type="term" value="C:transcription factor TFIIH core complex"/>
    <property type="evidence" value="ECO:0007669"/>
    <property type="project" value="InterPro"/>
</dbReference>
<evidence type="ECO:0000256" key="5">
    <source>
        <dbReference type="ARBA" id="ARBA00023015"/>
    </source>
</evidence>
<sequence>MSSTIRGFDDYLESLPPITFRRLYQQPATTLAIFRRMLPNLAKVFVTTLLYNETPIPQADLEVWARPESSREREDALGKLRRLFIIKEENGQISLDPAFKKNFRLALTGGGDHHSFGVPVRTPEKKKIDLQFLDQYAAKQFDTILHFMVQTASNVHPSEGVKHLLVTSGLMERHGGRSEPTITQNGFSFLLQAGNAQIWVLLIQYLEMSETLGMEKTDVLHFLLMLGSLDLGRAYAVETLTQTQKSMLADLRDYGVVYQRKTTSDCFYPTRLATTLTSDSSGLRSVSESFNAALTVHDPSASTTIPPAPSSLGPVEKGFIMIETNYRIYAYTSSPLQIAVLDLFCNLSSRFPNFVTGKLSRRSIQSAIKLGITADQIIDYLRTHAHVQMRKISVLVLPPTVVDQIRLWEIEGERMKTTTGYLFKEFATVMDWEETRRYAEELGVLRWAGKEQRMLFVTRHEGVADWLKRRAVKLQQQQQMLAAKKAAGT</sequence>
<dbReference type="PANTHER" id="PTHR13152">
    <property type="entry name" value="TFIIH, POLYPEPTIDE 4"/>
    <property type="match status" value="1"/>
</dbReference>
<dbReference type="PANTHER" id="PTHR13152:SF0">
    <property type="entry name" value="GENERAL TRANSCRIPTION FACTOR IIH SUBUNIT 4"/>
    <property type="match status" value="1"/>
</dbReference>
<evidence type="ECO:0000259" key="10">
    <source>
        <dbReference type="Pfam" id="PF18307"/>
    </source>
</evidence>
<feature type="domain" description="Transcription factor Tfb2 C-terminal" evidence="10">
    <location>
        <begin position="403"/>
        <end position="468"/>
    </location>
</feature>
<dbReference type="Gene3D" id="3.30.70.2610">
    <property type="match status" value="1"/>
</dbReference>
<dbReference type="EMBL" id="ML220113">
    <property type="protein sequence ID" value="TGZ84132.1"/>
    <property type="molecule type" value="Genomic_DNA"/>
</dbReference>
<comment type="similarity">
    <text evidence="3 9">Belongs to the TFB2 family.</text>
</comment>
<dbReference type="GO" id="GO:0006289">
    <property type="term" value="P:nucleotide-excision repair"/>
    <property type="evidence" value="ECO:0007669"/>
    <property type="project" value="InterPro"/>
</dbReference>
<dbReference type="GO" id="GO:0001671">
    <property type="term" value="F:ATPase activator activity"/>
    <property type="evidence" value="ECO:0007669"/>
    <property type="project" value="InterPro"/>
</dbReference>
<protein>
    <recommendedName>
        <fullName evidence="9">RNA polymerase II transcription factor B subunit 2</fullName>
    </recommendedName>
</protein>
<comment type="subcellular location">
    <subcellularLocation>
        <location evidence="2 9">Nucleus</location>
    </subcellularLocation>
</comment>
<dbReference type="FunCoup" id="A0A4S2N4E3">
    <property type="interactions" value="468"/>
</dbReference>
<dbReference type="OrthoDB" id="364513at2759"/>
<keyword evidence="12" id="KW-1185">Reference proteome</keyword>
<gene>
    <name evidence="11" type="ORF">EX30DRAFT_99631</name>
</gene>
<dbReference type="InterPro" id="IPR040662">
    <property type="entry name" value="Tfb2_C"/>
</dbReference>
<keyword evidence="4 9" id="KW-0227">DNA damage</keyword>
<dbReference type="Proteomes" id="UP000298138">
    <property type="component" value="Unassembled WGS sequence"/>
</dbReference>
<dbReference type="Pfam" id="PF18307">
    <property type="entry name" value="Tfb2_C"/>
    <property type="match status" value="1"/>
</dbReference>
<evidence type="ECO:0000313" key="12">
    <source>
        <dbReference type="Proteomes" id="UP000298138"/>
    </source>
</evidence>
<evidence type="ECO:0000256" key="7">
    <source>
        <dbReference type="ARBA" id="ARBA00023204"/>
    </source>
</evidence>
<evidence type="ECO:0000256" key="4">
    <source>
        <dbReference type="ARBA" id="ARBA00022763"/>
    </source>
</evidence>
<comment type="function">
    <text evidence="9">Component of the general transcription and DNA repair factor IIH (TFIIH) core complex which is involved in general and transcription-coupled nucleotide excision repair (NER) of damaged DNA.</text>
</comment>
<name>A0A4S2N4E3_9PEZI</name>
<evidence type="ECO:0000256" key="3">
    <source>
        <dbReference type="ARBA" id="ARBA00007132"/>
    </source>
</evidence>
<evidence type="ECO:0000256" key="6">
    <source>
        <dbReference type="ARBA" id="ARBA00023163"/>
    </source>
</evidence>
<dbReference type="Pfam" id="PF03849">
    <property type="entry name" value="Tfb2"/>
    <property type="match status" value="1"/>
</dbReference>
<dbReference type="AlphaFoldDB" id="A0A4S2N4E3"/>
<dbReference type="GO" id="GO:0003690">
    <property type="term" value="F:double-stranded DNA binding"/>
    <property type="evidence" value="ECO:0007669"/>
    <property type="project" value="TreeGrafter"/>
</dbReference>
<evidence type="ECO:0000256" key="8">
    <source>
        <dbReference type="ARBA" id="ARBA00023242"/>
    </source>
</evidence>